<reference evidence="13 14" key="1">
    <citation type="submission" date="2020-09" db="EMBL/GenBank/DDBJ databases">
        <title>Dyella sp. 7MK23 isolated from forest soil.</title>
        <authorList>
            <person name="Fu J."/>
        </authorList>
    </citation>
    <scope>NUCLEOTIDE SEQUENCE [LARGE SCALE GENOMIC DNA]</scope>
    <source>
        <strain evidence="13 14">7MK23</strain>
    </source>
</reference>
<evidence type="ECO:0000256" key="9">
    <source>
        <dbReference type="SAM" id="MobiDB-lite"/>
    </source>
</evidence>
<dbReference type="InterPro" id="IPR000015">
    <property type="entry name" value="Fimb_usher"/>
</dbReference>
<evidence type="ECO:0000256" key="7">
    <source>
        <dbReference type="ARBA" id="ARBA00023136"/>
    </source>
</evidence>
<dbReference type="Pfam" id="PF13953">
    <property type="entry name" value="PapC_C"/>
    <property type="match status" value="1"/>
</dbReference>
<dbReference type="Pfam" id="PF13954">
    <property type="entry name" value="PapC_N"/>
    <property type="match status" value="1"/>
</dbReference>
<evidence type="ECO:0000256" key="4">
    <source>
        <dbReference type="ARBA" id="ARBA00022452"/>
    </source>
</evidence>
<dbReference type="InterPro" id="IPR043142">
    <property type="entry name" value="PapC-like_C_sf"/>
</dbReference>
<evidence type="ECO:0000256" key="8">
    <source>
        <dbReference type="ARBA" id="ARBA00023237"/>
    </source>
</evidence>
<dbReference type="InterPro" id="IPR037224">
    <property type="entry name" value="PapC_N_sf"/>
</dbReference>
<gene>
    <name evidence="13" type="ORF">IGX34_13720</name>
</gene>
<feature type="domain" description="PapC-like C-terminal" evidence="11">
    <location>
        <begin position="753"/>
        <end position="814"/>
    </location>
</feature>
<dbReference type="Gene3D" id="2.60.40.3110">
    <property type="match status" value="1"/>
</dbReference>
<dbReference type="SUPFAM" id="SSF141729">
    <property type="entry name" value="FimD N-terminal domain-like"/>
    <property type="match status" value="1"/>
</dbReference>
<evidence type="ECO:0000256" key="1">
    <source>
        <dbReference type="ARBA" id="ARBA00004571"/>
    </source>
</evidence>
<dbReference type="Pfam" id="PF00577">
    <property type="entry name" value="Usher"/>
    <property type="match status" value="1"/>
</dbReference>
<evidence type="ECO:0000313" key="13">
    <source>
        <dbReference type="EMBL" id="MBE1161438.1"/>
    </source>
</evidence>
<dbReference type="Proteomes" id="UP000651010">
    <property type="component" value="Unassembled WGS sequence"/>
</dbReference>
<keyword evidence="4" id="KW-1134">Transmembrane beta strand</keyword>
<evidence type="ECO:0000256" key="5">
    <source>
        <dbReference type="ARBA" id="ARBA00022692"/>
    </source>
</evidence>
<evidence type="ECO:0000256" key="10">
    <source>
        <dbReference type="SAM" id="SignalP"/>
    </source>
</evidence>
<feature type="region of interest" description="Disordered" evidence="9">
    <location>
        <begin position="836"/>
        <end position="860"/>
    </location>
</feature>
<evidence type="ECO:0000256" key="3">
    <source>
        <dbReference type="ARBA" id="ARBA00022448"/>
    </source>
</evidence>
<dbReference type="Gene3D" id="2.60.40.2610">
    <property type="entry name" value="Outer membrane usher protein FimD, plug domain"/>
    <property type="match status" value="1"/>
</dbReference>
<comment type="subcellular location">
    <subcellularLocation>
        <location evidence="1">Cell outer membrane</location>
        <topology evidence="1">Multi-pass membrane protein</topology>
    </subcellularLocation>
</comment>
<dbReference type="InterPro" id="IPR025949">
    <property type="entry name" value="PapC-like_C"/>
</dbReference>
<comment type="caution">
    <text evidence="13">The sequence shown here is derived from an EMBL/GenBank/DDBJ whole genome shotgun (WGS) entry which is preliminary data.</text>
</comment>
<name>A0ABR9GBP1_9GAMM</name>
<feature type="domain" description="PapC N-terminal" evidence="12">
    <location>
        <begin position="40"/>
        <end position="177"/>
    </location>
</feature>
<keyword evidence="7" id="KW-0472">Membrane</keyword>
<keyword evidence="5" id="KW-0812">Transmembrane</keyword>
<organism evidence="13 14">
    <name type="scientific">Dyella acidiphila</name>
    <dbReference type="NCBI Taxonomy" id="2775866"/>
    <lineage>
        <taxon>Bacteria</taxon>
        <taxon>Pseudomonadati</taxon>
        <taxon>Pseudomonadota</taxon>
        <taxon>Gammaproteobacteria</taxon>
        <taxon>Lysobacterales</taxon>
        <taxon>Rhodanobacteraceae</taxon>
        <taxon>Dyella</taxon>
    </lineage>
</organism>
<dbReference type="RefSeq" id="WP_192556291.1">
    <property type="nucleotide sequence ID" value="NZ_JACZZA010000008.1"/>
</dbReference>
<dbReference type="PANTHER" id="PTHR30451">
    <property type="entry name" value="OUTER MEMBRANE USHER PROTEIN"/>
    <property type="match status" value="1"/>
</dbReference>
<keyword evidence="8" id="KW-0998">Cell outer membrane</keyword>
<proteinExistence type="inferred from homology"/>
<evidence type="ECO:0000256" key="2">
    <source>
        <dbReference type="ARBA" id="ARBA00008064"/>
    </source>
</evidence>
<keyword evidence="14" id="KW-1185">Reference proteome</keyword>
<accession>A0ABR9GBP1</accession>
<dbReference type="Gene3D" id="2.60.40.2070">
    <property type="match status" value="1"/>
</dbReference>
<evidence type="ECO:0000313" key="14">
    <source>
        <dbReference type="Proteomes" id="UP000651010"/>
    </source>
</evidence>
<dbReference type="InterPro" id="IPR042186">
    <property type="entry name" value="FimD_plug_dom"/>
</dbReference>
<keyword evidence="6 10" id="KW-0732">Signal</keyword>
<evidence type="ECO:0000259" key="11">
    <source>
        <dbReference type="Pfam" id="PF13953"/>
    </source>
</evidence>
<evidence type="ECO:0000256" key="6">
    <source>
        <dbReference type="ARBA" id="ARBA00022729"/>
    </source>
</evidence>
<feature type="chain" id="PRO_5046265442" evidence="10">
    <location>
        <begin position="20"/>
        <end position="906"/>
    </location>
</feature>
<keyword evidence="3" id="KW-0813">Transport</keyword>
<comment type="similarity">
    <text evidence="2">Belongs to the fimbrial export usher family.</text>
</comment>
<dbReference type="PANTHER" id="PTHR30451:SF20">
    <property type="entry name" value="FIMBRIAE USHER"/>
    <property type="match status" value="1"/>
</dbReference>
<protein>
    <submittedName>
        <fullName evidence="13">Fimbrial biogenesis outer membrane usher protein</fullName>
    </submittedName>
</protein>
<dbReference type="EMBL" id="JACZZA010000008">
    <property type="protein sequence ID" value="MBE1161438.1"/>
    <property type="molecule type" value="Genomic_DNA"/>
</dbReference>
<sequence>MRIAYALAGLAMLPGAALAGGAAAASAALAAGGSAHGLDFDATFLSGGASSADLERFAQGNRVPPGDYQVDVYLNEALWGSERVHFAAVPGSDDAVPCITPELARRLGLDLTGVAPESPCLDLAAWAPAAIARFDFGEQRLDIGVPQAKLKRSARGYVDPSKWDRGITAGLLNYDLNMYRSDSGTRSDTQGYLGVAGGLNLGGWNLRHQSSLTWNSRRQGPQWQNLRNYAQHDLVRLKSQLLVGDFTTDGDLFDSMPVRGVELFSDERMLPDSQRGYAPVVRGIAATNAKVTIRQNGYTIYETTVGAGPFLINDLYPSGYGGDLEVSVLEADGRTQKFNVPYAAVPRMLRPGSTRYSAAIGEYREAVGGTARSPVLQATVQRGISNRFTGYAGLQAAEHYGALQLGGAWNTRIGAFGLDATHARTSLRAVPSPDPARLAQRARKASGQSIRISYSKALNDGGTNLSLAAYRHSTGDFYSLRDALRANQEPGSGSMHQRNTLQLVLSQKLGSGSIYLTGSTQNYWGRPGGDTQYQLGYNNATRWFNYSISAARSRNSEDRWENRIYATLSIPLGGSGSLNSSVNVGRRGIGSQVNYSNLAGDRGSYGISLARDEAAATSFNANGSYRADAAILNGSAATGNGYRQIGFGAAGSILAHAGGVTLGQNMGDTIALIKAPDAAGAHVASYPGVQLDRRGYAIVPYLVPYQRNQVELDPKGLSSEVELVQSSREVVPRSGAIVLASFETKKGRVAVIDLKPAAHVTIPFGADVLDEGGNVVGVVSQGGRAMVRGVADRGRLTVALAGGSRCSFGYQLPAKNAKARGAADYAHLQSVCDPGSKDVDATSGSGPKADAAARSKTGKARNSAVYMLPPSSGISGFSHGLPENERYWTTPRFGLTHLDAVRSKGV</sequence>
<dbReference type="Gene3D" id="3.10.20.410">
    <property type="match status" value="1"/>
</dbReference>
<dbReference type="InterPro" id="IPR025885">
    <property type="entry name" value="PapC_N"/>
</dbReference>
<evidence type="ECO:0000259" key="12">
    <source>
        <dbReference type="Pfam" id="PF13954"/>
    </source>
</evidence>
<feature type="signal peptide" evidence="10">
    <location>
        <begin position="1"/>
        <end position="19"/>
    </location>
</feature>